<feature type="transmembrane region" description="Helical" evidence="4">
    <location>
        <begin position="235"/>
        <end position="255"/>
    </location>
</feature>
<proteinExistence type="inferred from homology"/>
<dbReference type="OrthoDB" id="6499973at2759"/>
<keyword evidence="4" id="KW-0812">Transmembrane</keyword>
<feature type="domain" description="Major facilitator superfamily (MFS) profile" evidence="5">
    <location>
        <begin position="240"/>
        <end position="428"/>
    </location>
</feature>
<evidence type="ECO:0000256" key="4">
    <source>
        <dbReference type="SAM" id="Phobius"/>
    </source>
</evidence>
<feature type="transmembrane region" description="Helical" evidence="4">
    <location>
        <begin position="367"/>
        <end position="388"/>
    </location>
</feature>
<dbReference type="Proteomes" id="UP000308652">
    <property type="component" value="Unassembled WGS sequence"/>
</dbReference>
<dbReference type="PANTHER" id="PTHR11360:SF284">
    <property type="entry name" value="EG:103B4.3 PROTEIN-RELATED"/>
    <property type="match status" value="1"/>
</dbReference>
<dbReference type="STRING" id="68775.A0A5C3M816"/>
<dbReference type="PROSITE" id="PS50850">
    <property type="entry name" value="MFS"/>
    <property type="match status" value="1"/>
</dbReference>
<dbReference type="InterPro" id="IPR036259">
    <property type="entry name" value="MFS_trans_sf"/>
</dbReference>
<feature type="transmembrane region" description="Helical" evidence="4">
    <location>
        <begin position="306"/>
        <end position="324"/>
    </location>
</feature>
<feature type="transmembrane region" description="Helical" evidence="4">
    <location>
        <begin position="72"/>
        <end position="91"/>
    </location>
</feature>
<feature type="transmembrane region" description="Helical" evidence="4">
    <location>
        <begin position="394"/>
        <end position="415"/>
    </location>
</feature>
<organism evidence="6 7">
    <name type="scientific">Crucibulum laeve</name>
    <dbReference type="NCBI Taxonomy" id="68775"/>
    <lineage>
        <taxon>Eukaryota</taxon>
        <taxon>Fungi</taxon>
        <taxon>Dikarya</taxon>
        <taxon>Basidiomycota</taxon>
        <taxon>Agaricomycotina</taxon>
        <taxon>Agaricomycetes</taxon>
        <taxon>Agaricomycetidae</taxon>
        <taxon>Agaricales</taxon>
        <taxon>Agaricineae</taxon>
        <taxon>Nidulariaceae</taxon>
        <taxon>Crucibulum</taxon>
    </lineage>
</organism>
<protein>
    <submittedName>
        <fullName evidence="6">MFS general substrate transporter</fullName>
    </submittedName>
</protein>
<evidence type="ECO:0000259" key="5">
    <source>
        <dbReference type="PROSITE" id="PS50850"/>
    </source>
</evidence>
<feature type="transmembrane region" description="Helical" evidence="4">
    <location>
        <begin position="275"/>
        <end position="294"/>
    </location>
</feature>
<evidence type="ECO:0000256" key="3">
    <source>
        <dbReference type="SAM" id="MobiDB-lite"/>
    </source>
</evidence>
<dbReference type="EMBL" id="ML213594">
    <property type="protein sequence ID" value="TFK41529.1"/>
    <property type="molecule type" value="Genomic_DNA"/>
</dbReference>
<name>A0A5C3M816_9AGAR</name>
<dbReference type="InterPro" id="IPR020846">
    <property type="entry name" value="MFS_dom"/>
</dbReference>
<dbReference type="Pfam" id="PF07690">
    <property type="entry name" value="MFS_1"/>
    <property type="match status" value="1"/>
</dbReference>
<keyword evidence="4" id="KW-0472">Membrane</keyword>
<feature type="transmembrane region" description="Helical" evidence="4">
    <location>
        <begin position="330"/>
        <end position="355"/>
    </location>
</feature>
<feature type="compositionally biased region" description="Basic and acidic residues" evidence="3">
    <location>
        <begin position="9"/>
        <end position="30"/>
    </location>
</feature>
<evidence type="ECO:0000256" key="2">
    <source>
        <dbReference type="ARBA" id="ARBA00006727"/>
    </source>
</evidence>
<dbReference type="Gene3D" id="1.20.1250.20">
    <property type="entry name" value="MFS general substrate transporter like domains"/>
    <property type="match status" value="2"/>
</dbReference>
<feature type="transmembrane region" description="Helical" evidence="4">
    <location>
        <begin position="127"/>
        <end position="149"/>
    </location>
</feature>
<evidence type="ECO:0000313" key="6">
    <source>
        <dbReference type="EMBL" id="TFK41529.1"/>
    </source>
</evidence>
<dbReference type="GO" id="GO:0016020">
    <property type="term" value="C:membrane"/>
    <property type="evidence" value="ECO:0007669"/>
    <property type="project" value="UniProtKB-SubCell"/>
</dbReference>
<sequence>MSSPTPQDDLLRETIDSEKESRTSHSRMDGGSRAWATVVGGFLVNIATVGYVNSFGVYQDAYTRSHAASPSSISWIGSTQIFLLLAMGLPAGKLLDLGYFRQTMLAGSIIYVTSLFMVSLAHHDKYYQLYLSQGLGMGIGAGLLCVPALAVQAHHWRSHRALAQGIVITGSSIGGIIFPIMLNRLFQGSTGFSWGVRASGFLCLGLLSLSNILMTANPEVFSESQTSPKQDIKVVLTDVPYMIANFGAFFVNLGVDLPYFYLQLFAVLHGVDSNVAFYTLAVMNAAAIPGRIIPNIFADKFGSVNLIVPASLGCGLLLFAVFGIKSSPTTIIFSIIYGFFSGSFLSLCAPAVLTFTQHPSEAGVRIGLAFGITSVGALIGTPIIGVLLQDTFTWFRPIIFSAISVLVGALMLLVARQMIARKKGTQLV</sequence>
<comment type="similarity">
    <text evidence="2">Belongs to the major facilitator superfamily. Monocarboxylate porter (TC 2.A.1.13) family.</text>
</comment>
<evidence type="ECO:0000256" key="1">
    <source>
        <dbReference type="ARBA" id="ARBA00004141"/>
    </source>
</evidence>
<dbReference type="AlphaFoldDB" id="A0A5C3M816"/>
<dbReference type="GO" id="GO:0022857">
    <property type="term" value="F:transmembrane transporter activity"/>
    <property type="evidence" value="ECO:0007669"/>
    <property type="project" value="InterPro"/>
</dbReference>
<dbReference type="InterPro" id="IPR011701">
    <property type="entry name" value="MFS"/>
</dbReference>
<evidence type="ECO:0000313" key="7">
    <source>
        <dbReference type="Proteomes" id="UP000308652"/>
    </source>
</evidence>
<dbReference type="InterPro" id="IPR050327">
    <property type="entry name" value="Proton-linked_MCT"/>
</dbReference>
<accession>A0A5C3M816</accession>
<feature type="region of interest" description="Disordered" evidence="3">
    <location>
        <begin position="1"/>
        <end position="30"/>
    </location>
</feature>
<feature type="transmembrane region" description="Helical" evidence="4">
    <location>
        <begin position="161"/>
        <end position="182"/>
    </location>
</feature>
<feature type="transmembrane region" description="Helical" evidence="4">
    <location>
        <begin position="34"/>
        <end position="52"/>
    </location>
</feature>
<dbReference type="PANTHER" id="PTHR11360">
    <property type="entry name" value="MONOCARBOXYLATE TRANSPORTER"/>
    <property type="match status" value="1"/>
</dbReference>
<reference evidence="6 7" key="1">
    <citation type="journal article" date="2019" name="Nat. Ecol. Evol.">
        <title>Megaphylogeny resolves global patterns of mushroom evolution.</title>
        <authorList>
            <person name="Varga T."/>
            <person name="Krizsan K."/>
            <person name="Foldi C."/>
            <person name="Dima B."/>
            <person name="Sanchez-Garcia M."/>
            <person name="Sanchez-Ramirez S."/>
            <person name="Szollosi G.J."/>
            <person name="Szarkandi J.G."/>
            <person name="Papp V."/>
            <person name="Albert L."/>
            <person name="Andreopoulos W."/>
            <person name="Angelini C."/>
            <person name="Antonin V."/>
            <person name="Barry K.W."/>
            <person name="Bougher N.L."/>
            <person name="Buchanan P."/>
            <person name="Buyck B."/>
            <person name="Bense V."/>
            <person name="Catcheside P."/>
            <person name="Chovatia M."/>
            <person name="Cooper J."/>
            <person name="Damon W."/>
            <person name="Desjardin D."/>
            <person name="Finy P."/>
            <person name="Geml J."/>
            <person name="Haridas S."/>
            <person name="Hughes K."/>
            <person name="Justo A."/>
            <person name="Karasinski D."/>
            <person name="Kautmanova I."/>
            <person name="Kiss B."/>
            <person name="Kocsube S."/>
            <person name="Kotiranta H."/>
            <person name="LaButti K.M."/>
            <person name="Lechner B.E."/>
            <person name="Liimatainen K."/>
            <person name="Lipzen A."/>
            <person name="Lukacs Z."/>
            <person name="Mihaltcheva S."/>
            <person name="Morgado L.N."/>
            <person name="Niskanen T."/>
            <person name="Noordeloos M.E."/>
            <person name="Ohm R.A."/>
            <person name="Ortiz-Santana B."/>
            <person name="Ovrebo C."/>
            <person name="Racz N."/>
            <person name="Riley R."/>
            <person name="Savchenko A."/>
            <person name="Shiryaev A."/>
            <person name="Soop K."/>
            <person name="Spirin V."/>
            <person name="Szebenyi C."/>
            <person name="Tomsovsky M."/>
            <person name="Tulloss R.E."/>
            <person name="Uehling J."/>
            <person name="Grigoriev I.V."/>
            <person name="Vagvolgyi C."/>
            <person name="Papp T."/>
            <person name="Martin F.M."/>
            <person name="Miettinen O."/>
            <person name="Hibbett D.S."/>
            <person name="Nagy L.G."/>
        </authorList>
    </citation>
    <scope>NUCLEOTIDE SEQUENCE [LARGE SCALE GENOMIC DNA]</scope>
    <source>
        <strain evidence="6 7">CBS 166.37</strain>
    </source>
</reference>
<comment type="subcellular location">
    <subcellularLocation>
        <location evidence="1">Membrane</location>
        <topology evidence="1">Multi-pass membrane protein</topology>
    </subcellularLocation>
</comment>
<keyword evidence="7" id="KW-1185">Reference proteome</keyword>
<dbReference type="SUPFAM" id="SSF103473">
    <property type="entry name" value="MFS general substrate transporter"/>
    <property type="match status" value="1"/>
</dbReference>
<feature type="transmembrane region" description="Helical" evidence="4">
    <location>
        <begin position="103"/>
        <end position="121"/>
    </location>
</feature>
<keyword evidence="4" id="KW-1133">Transmembrane helix</keyword>
<gene>
    <name evidence="6" type="ORF">BDQ12DRAFT_646003</name>
</gene>